<keyword evidence="2" id="KW-1185">Reference proteome</keyword>
<dbReference type="Proteomes" id="UP001623591">
    <property type="component" value="Unassembled WGS sequence"/>
</dbReference>
<name>A0ABW8T6S3_9CLOT</name>
<dbReference type="EMBL" id="JBJHZZ010000015">
    <property type="protein sequence ID" value="MFL0248289.1"/>
    <property type="molecule type" value="Genomic_DNA"/>
</dbReference>
<gene>
    <name evidence="1" type="ORF">ACJDUG_15125</name>
</gene>
<organism evidence="1 2">
    <name type="scientific">Candidatus Clostridium stratigraminis</name>
    <dbReference type="NCBI Taxonomy" id="3381661"/>
    <lineage>
        <taxon>Bacteria</taxon>
        <taxon>Bacillati</taxon>
        <taxon>Bacillota</taxon>
        <taxon>Clostridia</taxon>
        <taxon>Eubacteriales</taxon>
        <taxon>Clostridiaceae</taxon>
        <taxon>Clostridium</taxon>
    </lineage>
</organism>
<accession>A0ABW8T6S3</accession>
<evidence type="ECO:0000313" key="2">
    <source>
        <dbReference type="Proteomes" id="UP001623591"/>
    </source>
</evidence>
<sequence>MNFAWVGFEREINSDIIINILKEKFNLSHCYGYETSQLESWQNKLNLSNASKNPSVVFYEVTRNESEFPIVWEFVSFPDLHDWIRVDLVMAYYLSQSLNCKTITDGTGFGLDNSEYWDIVFDNEKVFLVDDLNTKFYGDGHNRLKVVKEMDLQKLIKKHC</sequence>
<dbReference type="RefSeq" id="WP_406770716.1">
    <property type="nucleotide sequence ID" value="NZ_JBJHZZ010000015.1"/>
</dbReference>
<reference evidence="1 2" key="1">
    <citation type="submission" date="2024-11" db="EMBL/GenBank/DDBJ databases">
        <authorList>
            <person name="Heng Y.C."/>
            <person name="Lim A.C.H."/>
            <person name="Lee J.K.Y."/>
            <person name="Kittelmann S."/>
        </authorList>
    </citation>
    <scope>NUCLEOTIDE SEQUENCE [LARGE SCALE GENOMIC DNA]</scope>
    <source>
        <strain evidence="1 2">WILCCON 0185</strain>
    </source>
</reference>
<protein>
    <submittedName>
        <fullName evidence="1">Uncharacterized protein</fullName>
    </submittedName>
</protein>
<comment type="caution">
    <text evidence="1">The sequence shown here is derived from an EMBL/GenBank/DDBJ whole genome shotgun (WGS) entry which is preliminary data.</text>
</comment>
<evidence type="ECO:0000313" key="1">
    <source>
        <dbReference type="EMBL" id="MFL0248289.1"/>
    </source>
</evidence>
<proteinExistence type="predicted"/>